<comment type="caution">
    <text evidence="11">The sequence shown here is derived from an EMBL/GenBank/DDBJ whole genome shotgun (WGS) entry which is preliminary data.</text>
</comment>
<name>A0A8T2NU80_9TELE</name>
<dbReference type="Pfam" id="PF13888">
    <property type="entry name" value="MRF_C2"/>
    <property type="match status" value="1"/>
</dbReference>
<protein>
    <recommendedName>
        <fullName evidence="13">Myelin regulatory factor-like protein</fullName>
    </recommendedName>
</protein>
<evidence type="ECO:0000259" key="9">
    <source>
        <dbReference type="PROSITE" id="PS51517"/>
    </source>
</evidence>
<evidence type="ECO:0000256" key="7">
    <source>
        <dbReference type="PROSITE-ProRule" id="PRU00850"/>
    </source>
</evidence>
<dbReference type="PROSITE" id="PS51688">
    <property type="entry name" value="ICA"/>
    <property type="match status" value="1"/>
</dbReference>
<keyword evidence="4" id="KW-1133">Transmembrane helix</keyword>
<accession>A0A8T2NU80</accession>
<feature type="region of interest" description="Disordered" evidence="8">
    <location>
        <begin position="519"/>
        <end position="544"/>
    </location>
</feature>
<dbReference type="GO" id="GO:0005634">
    <property type="term" value="C:nucleus"/>
    <property type="evidence" value="ECO:0007669"/>
    <property type="project" value="TreeGrafter"/>
</dbReference>
<dbReference type="AlphaFoldDB" id="A0A8T2NU80"/>
<dbReference type="Proteomes" id="UP000824540">
    <property type="component" value="Unassembled WGS sequence"/>
</dbReference>
<dbReference type="Pfam" id="PF13887">
    <property type="entry name" value="MYRF_ICA"/>
    <property type="match status" value="1"/>
</dbReference>
<evidence type="ECO:0000256" key="5">
    <source>
        <dbReference type="ARBA" id="ARBA00023125"/>
    </source>
</evidence>
<feature type="compositionally biased region" description="Gly residues" evidence="8">
    <location>
        <begin position="770"/>
        <end position="779"/>
    </location>
</feature>
<dbReference type="EMBL" id="JAFBMS010000027">
    <property type="protein sequence ID" value="KAG9342661.1"/>
    <property type="molecule type" value="Genomic_DNA"/>
</dbReference>
<feature type="region of interest" description="Disordered" evidence="8">
    <location>
        <begin position="428"/>
        <end position="465"/>
    </location>
</feature>
<dbReference type="PROSITE" id="PS51517">
    <property type="entry name" value="NDT80"/>
    <property type="match status" value="1"/>
</dbReference>
<keyword evidence="12" id="KW-1185">Reference proteome</keyword>
<dbReference type="GO" id="GO:0016540">
    <property type="term" value="P:protein autoprocessing"/>
    <property type="evidence" value="ECO:0007669"/>
    <property type="project" value="InterPro"/>
</dbReference>
<evidence type="ECO:0000256" key="3">
    <source>
        <dbReference type="ARBA" id="ARBA00022692"/>
    </source>
</evidence>
<feature type="compositionally biased region" description="Pro residues" evidence="8">
    <location>
        <begin position="453"/>
        <end position="463"/>
    </location>
</feature>
<comment type="similarity">
    <text evidence="2">Belongs to the MRF family.</text>
</comment>
<feature type="compositionally biased region" description="Polar residues" evidence="8">
    <location>
        <begin position="525"/>
        <end position="542"/>
    </location>
</feature>
<dbReference type="Pfam" id="PF05224">
    <property type="entry name" value="NDT80_PhoG"/>
    <property type="match status" value="2"/>
</dbReference>
<evidence type="ECO:0000259" key="10">
    <source>
        <dbReference type="PROSITE" id="PS51688"/>
    </source>
</evidence>
<proteinExistence type="inferred from homology"/>
<dbReference type="GO" id="GO:0043565">
    <property type="term" value="F:sequence-specific DNA binding"/>
    <property type="evidence" value="ECO:0007669"/>
    <property type="project" value="TreeGrafter"/>
</dbReference>
<keyword evidence="6" id="KW-0472">Membrane</keyword>
<dbReference type="GO" id="GO:0003700">
    <property type="term" value="F:DNA-binding transcription factor activity"/>
    <property type="evidence" value="ECO:0007669"/>
    <property type="project" value="UniProtKB-UniRule"/>
</dbReference>
<feature type="region of interest" description="Disordered" evidence="8">
    <location>
        <begin position="766"/>
        <end position="809"/>
    </location>
</feature>
<dbReference type="InterPro" id="IPR026932">
    <property type="entry name" value="MYRF_ICA"/>
</dbReference>
<sequence length="883" mass="98666">MRSFLVPPECSHGVGDVPSYDSDGQNGNTGQGAYQLLTWEGYQTGQWSPLYDSSHQKLPSPGYHVDTDKGFNYSPTDEAFVCQKKNHFQVTVHIGMAGTPKYVRTPSGPKPIDSFYVKVFGVKFEAQSHLVTIEQSQSDRTKKPFLPVNETTANNMRKKGKPNPDQRYFMLGVGLYASVKDESFLLVAHVSEKIIVRASNPGQFENDSEVLWQRGQAADTVVCQGRVGINTEAPDEALVVCGNAKIMGTVMHPSDRRAKENIQEVDSTEQLKRIAQMRIVEYDYKPEFAMEMGIDKVHETGIIAQEVKELLPSAVKEVGDITCMNGENIPNFLMVDKDQIFMENVGAVKQLCKLTDNLQVRIQELEVWNKRLAKLKNMGSLRSCSSTNMQRYMTTTRGHTYTTHEQPWAFLWWKPISAELSIWDHRQTPSLEGEGEGGRGGFDKRKVSRNDNAPPPPKAAPHQPPKEFLSKKYSHCLQHKVFQASIIMLVATMGICVISITALYMLNLNEDLEIPNGNSGDPLFNGSTARPTFTSPSVAPTSPTGPWPPDVDFCNLLYCENVYCCPSDPGNHNNTVTTPTPMPSTNDSLTGTNTTVQSIFIKENQHRIDQRYCVQGNCGSGNYSYAIPISKFVPVNMRVTLQMNTTELLVVLRCRAEDSSVCSAVMDYASDSDYTMSNTQGYVHEWPLPVAHLYRSYYHFRATVPGKATCNTDPNFVGVLFSDYHFHFYRRWCGEYSEVWSLHNVRLQWVEQWAENDRQDRIQRQCEGVGRPGNSGGTPTGYEIRISRGRVPGNTPPPPANLSLRDGTEKCGESTELTSCSLFVPLHPNDGNSVDLDGGLSSHSSVLQDQLREEREQKLPSKDLSEGANPALVVQREEENASH</sequence>
<dbReference type="SUPFAM" id="SSF49417">
    <property type="entry name" value="p53-like transcription factors"/>
    <property type="match status" value="1"/>
</dbReference>
<dbReference type="PANTHER" id="PTHR13029">
    <property type="match status" value="1"/>
</dbReference>
<dbReference type="InterPro" id="IPR030392">
    <property type="entry name" value="S74_ICA"/>
</dbReference>
<evidence type="ECO:0000256" key="8">
    <source>
        <dbReference type="SAM" id="MobiDB-lite"/>
    </source>
</evidence>
<dbReference type="InterPro" id="IPR037141">
    <property type="entry name" value="NDT80_DNA-bd_dom_sf"/>
</dbReference>
<dbReference type="InterPro" id="IPR051577">
    <property type="entry name" value="MRF-like"/>
</dbReference>
<evidence type="ECO:0000313" key="12">
    <source>
        <dbReference type="Proteomes" id="UP000824540"/>
    </source>
</evidence>
<feature type="region of interest" description="Disordered" evidence="8">
    <location>
        <begin position="834"/>
        <end position="883"/>
    </location>
</feature>
<evidence type="ECO:0008006" key="13">
    <source>
        <dbReference type="Google" id="ProtNLM"/>
    </source>
</evidence>
<gene>
    <name evidence="11" type="ORF">JZ751_016098</name>
</gene>
<feature type="compositionally biased region" description="Basic and acidic residues" evidence="8">
    <location>
        <begin position="850"/>
        <end position="865"/>
    </location>
</feature>
<evidence type="ECO:0000256" key="6">
    <source>
        <dbReference type="ARBA" id="ARBA00023136"/>
    </source>
</evidence>
<dbReference type="OrthoDB" id="27041at2759"/>
<feature type="domain" description="Peptidase S74" evidence="10">
    <location>
        <begin position="254"/>
        <end position="362"/>
    </location>
</feature>
<evidence type="ECO:0000313" key="11">
    <source>
        <dbReference type="EMBL" id="KAG9342661.1"/>
    </source>
</evidence>
<feature type="DNA-binding region" description="NDT80" evidence="7">
    <location>
        <begin position="1"/>
        <end position="208"/>
    </location>
</feature>
<dbReference type="GO" id="GO:0045893">
    <property type="term" value="P:positive regulation of DNA-templated transcription"/>
    <property type="evidence" value="ECO:0007669"/>
    <property type="project" value="TreeGrafter"/>
</dbReference>
<keyword evidence="3" id="KW-0812">Transmembrane</keyword>
<evidence type="ECO:0000256" key="2">
    <source>
        <dbReference type="ARBA" id="ARBA00008221"/>
    </source>
</evidence>
<dbReference type="Gene3D" id="2.60.40.1390">
    <property type="entry name" value="NDT80 DNA-binding domain"/>
    <property type="match status" value="1"/>
</dbReference>
<dbReference type="InterPro" id="IPR008967">
    <property type="entry name" value="p53-like_TF_DNA-bd_sf"/>
</dbReference>
<reference evidence="11" key="1">
    <citation type="thesis" date="2021" institute="BYU ScholarsArchive" country="Provo, UT, USA">
        <title>Applications of and Algorithms for Genome Assembly and Genomic Analyses with an Emphasis on Marine Teleosts.</title>
        <authorList>
            <person name="Pickett B.D."/>
        </authorList>
    </citation>
    <scope>NUCLEOTIDE SEQUENCE</scope>
    <source>
        <strain evidence="11">HI-2016</strain>
    </source>
</reference>
<organism evidence="11 12">
    <name type="scientific">Albula glossodonta</name>
    <name type="common">roundjaw bonefish</name>
    <dbReference type="NCBI Taxonomy" id="121402"/>
    <lineage>
        <taxon>Eukaryota</taxon>
        <taxon>Metazoa</taxon>
        <taxon>Chordata</taxon>
        <taxon>Craniata</taxon>
        <taxon>Vertebrata</taxon>
        <taxon>Euteleostomi</taxon>
        <taxon>Actinopterygii</taxon>
        <taxon>Neopterygii</taxon>
        <taxon>Teleostei</taxon>
        <taxon>Albuliformes</taxon>
        <taxon>Albulidae</taxon>
        <taxon>Albula</taxon>
    </lineage>
</organism>
<dbReference type="InterPro" id="IPR024061">
    <property type="entry name" value="NDT80_DNA-bd_dom"/>
</dbReference>
<evidence type="ECO:0000256" key="1">
    <source>
        <dbReference type="ARBA" id="ARBA00004167"/>
    </source>
</evidence>
<dbReference type="PANTHER" id="PTHR13029:SF17">
    <property type="entry name" value="MYELIN REGULATORY FACTOR-LIKE PROTEIN"/>
    <property type="match status" value="1"/>
</dbReference>
<keyword evidence="5 7" id="KW-0238">DNA-binding</keyword>
<evidence type="ECO:0000256" key="4">
    <source>
        <dbReference type="ARBA" id="ARBA00022989"/>
    </source>
</evidence>
<dbReference type="Pfam" id="PF13884">
    <property type="entry name" value="Peptidase_S74"/>
    <property type="match status" value="1"/>
</dbReference>
<dbReference type="GO" id="GO:0005789">
    <property type="term" value="C:endoplasmic reticulum membrane"/>
    <property type="evidence" value="ECO:0007669"/>
    <property type="project" value="TreeGrafter"/>
</dbReference>
<comment type="subcellular location">
    <subcellularLocation>
        <location evidence="1">Membrane</location>
        <topology evidence="1">Single-pass membrane protein</topology>
    </subcellularLocation>
</comment>
<dbReference type="InterPro" id="IPR025719">
    <property type="entry name" value="MYRF_C2"/>
</dbReference>
<feature type="domain" description="NDT80" evidence="9">
    <location>
        <begin position="1"/>
        <end position="208"/>
    </location>
</feature>